<name>A0A2I0KVS9_PUNGR</name>
<dbReference type="Proteomes" id="UP000233551">
    <property type="component" value="Unassembled WGS sequence"/>
</dbReference>
<evidence type="ECO:0000313" key="3">
    <source>
        <dbReference type="Proteomes" id="UP000233551"/>
    </source>
</evidence>
<sequence length="92" mass="10051">MALPDRVVSSTPTLIISSHDACNKTIGVLPSLDLRGKESEKWQESRVTRLDVEGSRHLRAATAATGRKSGRHGSSDHGIEQHQVPWTLKGQI</sequence>
<proteinExistence type="predicted"/>
<organism evidence="2 3">
    <name type="scientific">Punica granatum</name>
    <name type="common">Pomegranate</name>
    <dbReference type="NCBI Taxonomy" id="22663"/>
    <lineage>
        <taxon>Eukaryota</taxon>
        <taxon>Viridiplantae</taxon>
        <taxon>Streptophyta</taxon>
        <taxon>Embryophyta</taxon>
        <taxon>Tracheophyta</taxon>
        <taxon>Spermatophyta</taxon>
        <taxon>Magnoliopsida</taxon>
        <taxon>eudicotyledons</taxon>
        <taxon>Gunneridae</taxon>
        <taxon>Pentapetalae</taxon>
        <taxon>rosids</taxon>
        <taxon>malvids</taxon>
        <taxon>Myrtales</taxon>
        <taxon>Lythraceae</taxon>
        <taxon>Punica</taxon>
    </lineage>
</organism>
<reference evidence="2 3" key="1">
    <citation type="submission" date="2017-11" db="EMBL/GenBank/DDBJ databases">
        <title>De-novo sequencing of pomegranate (Punica granatum L.) genome.</title>
        <authorList>
            <person name="Akparov Z."/>
            <person name="Amiraslanov A."/>
            <person name="Hajiyeva S."/>
            <person name="Abbasov M."/>
            <person name="Kaur K."/>
            <person name="Hamwieh A."/>
            <person name="Solovyev V."/>
            <person name="Salamov A."/>
            <person name="Braich B."/>
            <person name="Kosarev P."/>
            <person name="Mahmoud A."/>
            <person name="Hajiyev E."/>
            <person name="Babayeva S."/>
            <person name="Izzatullayeva V."/>
            <person name="Mammadov A."/>
            <person name="Mammadov A."/>
            <person name="Sharifova S."/>
            <person name="Ojaghi J."/>
            <person name="Eynullazada K."/>
            <person name="Bayramov B."/>
            <person name="Abdulazimova A."/>
            <person name="Shahmuradov I."/>
        </authorList>
    </citation>
    <scope>NUCLEOTIDE SEQUENCE [LARGE SCALE GENOMIC DNA]</scope>
    <source>
        <strain evidence="3">cv. AG2017</strain>
        <tissue evidence="2">Leaf</tissue>
    </source>
</reference>
<keyword evidence="3" id="KW-1185">Reference proteome</keyword>
<feature type="region of interest" description="Disordered" evidence="1">
    <location>
        <begin position="61"/>
        <end position="92"/>
    </location>
</feature>
<protein>
    <submittedName>
        <fullName evidence="2">Uncharacterized protein</fullName>
    </submittedName>
</protein>
<dbReference type="EMBL" id="PGOL01000346">
    <property type="protein sequence ID" value="PKI71966.1"/>
    <property type="molecule type" value="Genomic_DNA"/>
</dbReference>
<dbReference type="AlphaFoldDB" id="A0A2I0KVS9"/>
<comment type="caution">
    <text evidence="2">The sequence shown here is derived from an EMBL/GenBank/DDBJ whole genome shotgun (WGS) entry which is preliminary data.</text>
</comment>
<gene>
    <name evidence="2" type="ORF">CRG98_007649</name>
</gene>
<evidence type="ECO:0000256" key="1">
    <source>
        <dbReference type="SAM" id="MobiDB-lite"/>
    </source>
</evidence>
<evidence type="ECO:0000313" key="2">
    <source>
        <dbReference type="EMBL" id="PKI71966.1"/>
    </source>
</evidence>
<accession>A0A2I0KVS9</accession>